<name>A0ABV6JWA4_9PROT</name>
<evidence type="ECO:0000313" key="2">
    <source>
        <dbReference type="EMBL" id="MFC0410018.1"/>
    </source>
</evidence>
<accession>A0ABV6JWA4</accession>
<sequence length="121" mass="13084">MALVILSPSGGPGLPEGSPEHRYEINLTLDGGGLPSAEAWQADPAPWLARRIWPGDGLSEGDVQYDPDLGWTLRFFRQPGAADDAPLHAMIQGHLRLRPGEHVTIVEPDGRSNSWRVVGVS</sequence>
<comment type="caution">
    <text evidence="2">The sequence shown here is derived from an EMBL/GenBank/DDBJ whole genome shotgun (WGS) entry which is preliminary data.</text>
</comment>
<gene>
    <name evidence="2" type="ORF">ACFFGY_17325</name>
</gene>
<proteinExistence type="predicted"/>
<dbReference type="RefSeq" id="WP_377045764.1">
    <property type="nucleotide sequence ID" value="NZ_JBHLUN010000012.1"/>
</dbReference>
<dbReference type="Proteomes" id="UP001589865">
    <property type="component" value="Unassembled WGS sequence"/>
</dbReference>
<dbReference type="EMBL" id="JBHLUN010000012">
    <property type="protein sequence ID" value="MFC0410018.1"/>
    <property type="molecule type" value="Genomic_DNA"/>
</dbReference>
<evidence type="ECO:0000256" key="1">
    <source>
        <dbReference type="SAM" id="MobiDB-lite"/>
    </source>
</evidence>
<feature type="region of interest" description="Disordered" evidence="1">
    <location>
        <begin position="1"/>
        <end position="21"/>
    </location>
</feature>
<organism evidence="2 3">
    <name type="scientific">Roseomonas elaeocarpi</name>
    <dbReference type="NCBI Taxonomy" id="907779"/>
    <lineage>
        <taxon>Bacteria</taxon>
        <taxon>Pseudomonadati</taxon>
        <taxon>Pseudomonadota</taxon>
        <taxon>Alphaproteobacteria</taxon>
        <taxon>Acetobacterales</taxon>
        <taxon>Roseomonadaceae</taxon>
        <taxon>Roseomonas</taxon>
    </lineage>
</organism>
<reference evidence="2 3" key="1">
    <citation type="submission" date="2024-09" db="EMBL/GenBank/DDBJ databases">
        <authorList>
            <person name="Sun Q."/>
            <person name="Mori K."/>
        </authorList>
    </citation>
    <scope>NUCLEOTIDE SEQUENCE [LARGE SCALE GENOMIC DNA]</scope>
    <source>
        <strain evidence="2 3">TBRC 5777</strain>
    </source>
</reference>
<protein>
    <submittedName>
        <fullName evidence="2">Uncharacterized protein</fullName>
    </submittedName>
</protein>
<evidence type="ECO:0000313" key="3">
    <source>
        <dbReference type="Proteomes" id="UP001589865"/>
    </source>
</evidence>
<keyword evidence="3" id="KW-1185">Reference proteome</keyword>